<evidence type="ECO:0000256" key="4">
    <source>
        <dbReference type="ARBA" id="ARBA00022989"/>
    </source>
</evidence>
<dbReference type="PANTHER" id="PTHR30474">
    <property type="entry name" value="CELL CYCLE PROTEIN"/>
    <property type="match status" value="1"/>
</dbReference>
<feature type="transmembrane region" description="Helical" evidence="6">
    <location>
        <begin position="67"/>
        <end position="84"/>
    </location>
</feature>
<dbReference type="eggNOG" id="COG0772">
    <property type="taxonomic scope" value="Bacteria"/>
</dbReference>
<accession>B5Y8C6</accession>
<gene>
    <name evidence="7" type="ordered locus">COPRO5265_0675</name>
</gene>
<feature type="transmembrane region" description="Helical" evidence="6">
    <location>
        <begin position="289"/>
        <end position="310"/>
    </location>
</feature>
<keyword evidence="3" id="KW-0133">Cell shape</keyword>
<feature type="transmembrane region" description="Helical" evidence="6">
    <location>
        <begin position="35"/>
        <end position="55"/>
    </location>
</feature>
<feature type="transmembrane region" description="Helical" evidence="6">
    <location>
        <begin position="261"/>
        <end position="282"/>
    </location>
</feature>
<keyword evidence="5 6" id="KW-0472">Membrane</keyword>
<dbReference type="GO" id="GO:0005886">
    <property type="term" value="C:plasma membrane"/>
    <property type="evidence" value="ECO:0007669"/>
    <property type="project" value="TreeGrafter"/>
</dbReference>
<dbReference type="Proteomes" id="UP000001732">
    <property type="component" value="Chromosome"/>
</dbReference>
<sequence length="342" mass="37358">MTRFLRALFGFALIIVVFMIGLLTWQPGSVAYKDVVLYVVVIGAAYWLSYVFFFLLGKGELLSSLQWVVSVVLFVTLVLTLYVGETRYGSKRWLNGVQVSEFSKLLLLPGLFKSSGTYLLVGLISAFLVILEPDLGTGLIIAASVIIGSLVKMLKGRNTNMIWTVIIAAIVVLPVVFSYSLELRQGVVARIAEMPTFHEHWEDRFQNWADPLRDPFGESYQTLSALNSLGQSAGFGKGIGMLTTLPVSWADYAFAELVRKFGLLSGLLVLMLLGLLVQLILNWGGRSKYYVAAVLMLHVIVNLYTVANVLPATGIPLPFVGRALQNSVVLSALTGAALGEAT</sequence>
<proteinExistence type="predicted"/>
<protein>
    <submittedName>
        <fullName evidence="7">Probable rod shape-determining (Roda protein) transmembrane, putative</fullName>
    </submittedName>
</protein>
<keyword evidence="4 6" id="KW-1133">Transmembrane helix</keyword>
<dbReference type="GO" id="GO:0032153">
    <property type="term" value="C:cell division site"/>
    <property type="evidence" value="ECO:0007669"/>
    <property type="project" value="TreeGrafter"/>
</dbReference>
<feature type="transmembrane region" description="Helical" evidence="6">
    <location>
        <begin position="6"/>
        <end position="23"/>
    </location>
</feature>
<reference evidence="8" key="1">
    <citation type="submission" date="2008-08" db="EMBL/GenBank/DDBJ databases">
        <title>The complete genome sequence of Coprothermobacter proteolyticus strain ATCC 5245 / DSM 5265 / BT.</title>
        <authorList>
            <person name="Dodson R.J."/>
            <person name="Durkin A.S."/>
            <person name="Wu M."/>
            <person name="Eisen J."/>
            <person name="Sutton G."/>
        </authorList>
    </citation>
    <scope>NUCLEOTIDE SEQUENCE [LARGE SCALE GENOMIC DNA]</scope>
    <source>
        <strain evidence="8">ATCC 35245 / DSM 5265 / OCM 4 / BT</strain>
    </source>
</reference>
<dbReference type="RefSeq" id="WP_012544340.1">
    <property type="nucleotide sequence ID" value="NC_011295.1"/>
</dbReference>
<organism evidence="7 8">
    <name type="scientific">Coprothermobacter proteolyticus (strain ATCC 35245 / DSM 5265 / OCM 4 / BT)</name>
    <dbReference type="NCBI Taxonomy" id="309798"/>
    <lineage>
        <taxon>Bacteria</taxon>
        <taxon>Pseudomonadati</taxon>
        <taxon>Coprothermobacterota</taxon>
        <taxon>Coprothermobacteria</taxon>
        <taxon>Coprothermobacterales</taxon>
        <taxon>Coprothermobacteraceae</taxon>
        <taxon>Coprothermobacter</taxon>
    </lineage>
</organism>
<dbReference type="GO" id="GO:0051301">
    <property type="term" value="P:cell division"/>
    <property type="evidence" value="ECO:0007669"/>
    <property type="project" value="InterPro"/>
</dbReference>
<reference evidence="7 8" key="2">
    <citation type="journal article" date="2014" name="Genome Announc.">
        <title>Complete Genome Sequence of Coprothermobacter proteolyticus DSM 5265.</title>
        <authorList>
            <person name="Alexiev A."/>
            <person name="Coil D.A."/>
            <person name="Badger J.H."/>
            <person name="Enticknap J."/>
            <person name="Ward N."/>
            <person name="Robb F.T."/>
            <person name="Eisen J.A."/>
        </authorList>
    </citation>
    <scope>NUCLEOTIDE SEQUENCE [LARGE SCALE GENOMIC DNA]</scope>
    <source>
        <strain evidence="8">ATCC 35245 / DSM 5265 / OCM 4 / BT</strain>
    </source>
</reference>
<dbReference type="AlphaFoldDB" id="B5Y8C6"/>
<dbReference type="GO" id="GO:0008360">
    <property type="term" value="P:regulation of cell shape"/>
    <property type="evidence" value="ECO:0007669"/>
    <property type="project" value="UniProtKB-KW"/>
</dbReference>
<evidence type="ECO:0000313" key="8">
    <source>
        <dbReference type="Proteomes" id="UP000001732"/>
    </source>
</evidence>
<dbReference type="Pfam" id="PF01098">
    <property type="entry name" value="FTSW_RODA_SPOVE"/>
    <property type="match status" value="1"/>
</dbReference>
<comment type="subcellular location">
    <subcellularLocation>
        <location evidence="1">Membrane</location>
        <topology evidence="1">Multi-pass membrane protein</topology>
    </subcellularLocation>
</comment>
<evidence type="ECO:0000313" key="7">
    <source>
        <dbReference type="EMBL" id="ACI17688.1"/>
    </source>
</evidence>
<evidence type="ECO:0000256" key="5">
    <source>
        <dbReference type="ARBA" id="ARBA00023136"/>
    </source>
</evidence>
<dbReference type="InterPro" id="IPR001182">
    <property type="entry name" value="FtsW/RodA"/>
</dbReference>
<feature type="transmembrane region" description="Helical" evidence="6">
    <location>
        <begin position="161"/>
        <end position="181"/>
    </location>
</feature>
<feature type="transmembrane region" description="Helical" evidence="6">
    <location>
        <begin position="105"/>
        <end position="129"/>
    </location>
</feature>
<dbReference type="GO" id="GO:0015648">
    <property type="term" value="F:lipid-linked peptidoglycan transporter activity"/>
    <property type="evidence" value="ECO:0007669"/>
    <property type="project" value="TreeGrafter"/>
</dbReference>
<dbReference type="KEGG" id="cpo:COPRO5265_0675"/>
<keyword evidence="2 6" id="KW-0812">Transmembrane</keyword>
<dbReference type="OrthoDB" id="9768187at2"/>
<dbReference type="EMBL" id="CP001145">
    <property type="protein sequence ID" value="ACI17688.1"/>
    <property type="molecule type" value="Genomic_DNA"/>
</dbReference>
<name>B5Y8C6_COPPD</name>
<dbReference type="STRING" id="309798.COPRO5265_0675"/>
<keyword evidence="8" id="KW-1185">Reference proteome</keyword>
<evidence type="ECO:0000256" key="2">
    <source>
        <dbReference type="ARBA" id="ARBA00022692"/>
    </source>
</evidence>
<evidence type="ECO:0000256" key="6">
    <source>
        <dbReference type="SAM" id="Phobius"/>
    </source>
</evidence>
<evidence type="ECO:0000256" key="3">
    <source>
        <dbReference type="ARBA" id="ARBA00022960"/>
    </source>
</evidence>
<evidence type="ECO:0000256" key="1">
    <source>
        <dbReference type="ARBA" id="ARBA00004141"/>
    </source>
</evidence>
<feature type="transmembrane region" description="Helical" evidence="6">
    <location>
        <begin position="135"/>
        <end position="154"/>
    </location>
</feature>
<dbReference type="HOGENOM" id="CLU_029243_2_2_9"/>